<proteinExistence type="predicted"/>
<keyword evidence="1" id="KW-0808">Transferase</keyword>
<reference evidence="6 7" key="1">
    <citation type="submission" date="2023-04" db="EMBL/GenBank/DDBJ databases">
        <title>Luteimonas sp. M1R5S59.</title>
        <authorList>
            <person name="Sun J.-Q."/>
        </authorList>
    </citation>
    <scope>NUCLEOTIDE SEQUENCE [LARGE SCALE GENOMIC DNA]</scope>
    <source>
        <strain evidence="6 7">M1R5S59</strain>
    </source>
</reference>
<keyword evidence="3" id="KW-0902">Two-component regulatory system</keyword>
<keyword evidence="2" id="KW-0418">Kinase</keyword>
<dbReference type="PROSITE" id="PS51257">
    <property type="entry name" value="PROKAR_LIPOPROTEIN"/>
    <property type="match status" value="1"/>
</dbReference>
<dbReference type="InterPro" id="IPR011712">
    <property type="entry name" value="Sig_transdc_His_kin_sub3_dim/P"/>
</dbReference>
<evidence type="ECO:0000313" key="7">
    <source>
        <dbReference type="Proteomes" id="UP001156873"/>
    </source>
</evidence>
<feature type="transmembrane region" description="Helical" evidence="4">
    <location>
        <begin position="770"/>
        <end position="788"/>
    </location>
</feature>
<evidence type="ECO:0000256" key="4">
    <source>
        <dbReference type="SAM" id="Phobius"/>
    </source>
</evidence>
<keyword evidence="4" id="KW-1133">Transmembrane helix</keyword>
<dbReference type="Gene3D" id="1.20.5.1930">
    <property type="match status" value="1"/>
</dbReference>
<evidence type="ECO:0000256" key="3">
    <source>
        <dbReference type="ARBA" id="ARBA00023012"/>
    </source>
</evidence>
<dbReference type="InterPro" id="IPR050482">
    <property type="entry name" value="Sensor_HK_TwoCompSys"/>
</dbReference>
<dbReference type="EMBL" id="JARXRO010000009">
    <property type="protein sequence ID" value="MDH5832823.1"/>
    <property type="molecule type" value="Genomic_DNA"/>
</dbReference>
<dbReference type="Gene3D" id="2.130.10.10">
    <property type="entry name" value="YVTN repeat-like/Quinoprotein amine dehydrogenase"/>
    <property type="match status" value="3"/>
</dbReference>
<organism evidence="6 7">
    <name type="scientific">Luteimonas kalidii</name>
    <dbReference type="NCBI Taxonomy" id="3042025"/>
    <lineage>
        <taxon>Bacteria</taxon>
        <taxon>Pseudomonadati</taxon>
        <taxon>Pseudomonadota</taxon>
        <taxon>Gammaproteobacteria</taxon>
        <taxon>Lysobacterales</taxon>
        <taxon>Lysobacteraceae</taxon>
        <taxon>Luteimonas</taxon>
    </lineage>
</organism>
<dbReference type="InterPro" id="IPR011123">
    <property type="entry name" value="Y_Y_Y"/>
</dbReference>
<name>A0ABT6JQ61_9GAMM</name>
<dbReference type="PANTHER" id="PTHR24421:SF62">
    <property type="entry name" value="SENSORY TRANSDUCTION HISTIDINE KINASE"/>
    <property type="match status" value="1"/>
</dbReference>
<comment type="caution">
    <text evidence="6">The sequence shown here is derived from an EMBL/GenBank/DDBJ whole genome shotgun (WGS) entry which is preliminary data.</text>
</comment>
<evidence type="ECO:0000259" key="5">
    <source>
        <dbReference type="SMART" id="SM00387"/>
    </source>
</evidence>
<dbReference type="Pfam" id="PF02518">
    <property type="entry name" value="HATPase_c"/>
    <property type="match status" value="1"/>
</dbReference>
<dbReference type="InterPro" id="IPR011110">
    <property type="entry name" value="Reg_prop"/>
</dbReference>
<dbReference type="InterPro" id="IPR003594">
    <property type="entry name" value="HATPase_dom"/>
</dbReference>
<dbReference type="Pfam" id="PF07730">
    <property type="entry name" value="HisKA_3"/>
    <property type="match status" value="1"/>
</dbReference>
<dbReference type="Pfam" id="PF07495">
    <property type="entry name" value="Y_Y_Y"/>
    <property type="match status" value="1"/>
</dbReference>
<dbReference type="RefSeq" id="WP_280576999.1">
    <property type="nucleotide sequence ID" value="NZ_JARXRO010000009.1"/>
</dbReference>
<dbReference type="SUPFAM" id="SSF63829">
    <property type="entry name" value="Calcium-dependent phosphotriesterase"/>
    <property type="match status" value="3"/>
</dbReference>
<dbReference type="Gene3D" id="3.30.565.10">
    <property type="entry name" value="Histidine kinase-like ATPase, C-terminal domain"/>
    <property type="match status" value="1"/>
</dbReference>
<dbReference type="Pfam" id="PF07494">
    <property type="entry name" value="Reg_prop"/>
    <property type="match status" value="1"/>
</dbReference>
<dbReference type="InterPro" id="IPR015943">
    <property type="entry name" value="WD40/YVTN_repeat-like_dom_sf"/>
</dbReference>
<dbReference type="Proteomes" id="UP001156873">
    <property type="component" value="Unassembled WGS sequence"/>
</dbReference>
<dbReference type="Gene3D" id="2.60.40.10">
    <property type="entry name" value="Immunoglobulins"/>
    <property type="match status" value="1"/>
</dbReference>
<feature type="domain" description="Histidine kinase/HSP90-like ATPase" evidence="5">
    <location>
        <begin position="909"/>
        <end position="1002"/>
    </location>
</feature>
<accession>A0ABT6JQ61</accession>
<dbReference type="CDD" id="cd16917">
    <property type="entry name" value="HATPase_UhpB-NarQ-NarX-like"/>
    <property type="match status" value="1"/>
</dbReference>
<keyword evidence="4" id="KW-0812">Transmembrane</keyword>
<dbReference type="InterPro" id="IPR036890">
    <property type="entry name" value="HATPase_C_sf"/>
</dbReference>
<dbReference type="PANTHER" id="PTHR24421">
    <property type="entry name" value="NITRATE/NITRITE SENSOR PROTEIN NARX-RELATED"/>
    <property type="match status" value="1"/>
</dbReference>
<keyword evidence="4" id="KW-0472">Membrane</keyword>
<dbReference type="SUPFAM" id="SSF55874">
    <property type="entry name" value="ATPase domain of HSP90 chaperone/DNA topoisomerase II/histidine kinase"/>
    <property type="match status" value="1"/>
</dbReference>
<protein>
    <submittedName>
        <fullName evidence="6">Two-component regulator propeller domain-containing protein</fullName>
    </submittedName>
</protein>
<evidence type="ECO:0000256" key="1">
    <source>
        <dbReference type="ARBA" id="ARBA00022679"/>
    </source>
</evidence>
<keyword evidence="7" id="KW-1185">Reference proteome</keyword>
<evidence type="ECO:0000256" key="2">
    <source>
        <dbReference type="ARBA" id="ARBA00022777"/>
    </source>
</evidence>
<dbReference type="SMART" id="SM00387">
    <property type="entry name" value="HATPase_c"/>
    <property type="match status" value="1"/>
</dbReference>
<dbReference type="InterPro" id="IPR013783">
    <property type="entry name" value="Ig-like_fold"/>
</dbReference>
<gene>
    <name evidence="6" type="ORF">QFW81_02595</name>
</gene>
<sequence length="1027" mass="113046">MIRFVTIAEHVLRLAMVPVLLLSCLAPAFALPPDIPLSQLHRTQWTIQNGAPSGIIQLVQTDSGYIWLAASGHLFRFDGVEFERIHQIGGSPLPSARVHRMWARPQGGLWVSYQFGGATFIDEDSTLRNYSTSDGLPPNSVTAFAEGADGRMWAGTTRGLFWLEGGRWRPADDGWNIPQVPVVDMVLDPAGTLWVLAPDSLYFQRSGERRFELALREPMDAYFVPAPDGRLWLARTAHGLAELRVPEPGGKMVLEWRPDGSDSGEPVSSILVDRESSLWVSNWSRVTRVPHWGEGVGARPGTGQAEDHADQTRLVGEYSGMLMQDREGNVWATSSGGLTRFRASAFVSIAVERTASGSTALAAADDGSVWVSDYEGTLHRLQNGKTRETLQSPHEPYGVLHLDHAGTLWVGGPNGSIYHRQGDRWIQWQRADTGGGDSVQAMASQGDGTLWVSIVRVGVYRVVGNLWTLWGGLADLPREPATAMAMDAAGRLWLGYVDSRIAVVDQGRVTVYDAADGLKIGAIQVLAVRGRHTWIGGENGLARFDGRRFHNVLGAAPLAFGSVNGIVERSQGDVWLNTSEGAVHIPSAEARKVAGNPVHPVEFRLFDHLDGMPGAFASLRPWPTAVESTDGRLWFSTNDGVVSLAARTPPRNTVVPDVYLKSITVDGHRTDLESPRTSILRLPTTPLVIQIAYTAPSFTIPERVQFRYRLEGSEMGWEDVGTRREAFFTGLPPGRYRFHVIAANDSGLWNEAGAVLDFVVPPTFLQSRTFLALCVAAAGAALWLLFVLRMRQVRTKLQWRSEARLLERERIARDLHDTFLQGVQGLMLRFQSAAERIPQGEPARELMEDALDRADRVLADGRDKVSELRATVSLNLPEALAMVGNELSRDYAVGFRAHVEGDIRTLEPLVQEEAYRIGAEALTNAFRHAGATRIAVTTVFGRRQLEVRVSDDGCGFDLSSVRKGRWGLKGMRERAGKIRGKIHLSSKPGAGTTVDLHVPARVAYRNAGDRRRGWRRILGSLDGEHRK</sequence>
<evidence type="ECO:0000313" key="6">
    <source>
        <dbReference type="EMBL" id="MDH5832823.1"/>
    </source>
</evidence>